<reference evidence="2 3" key="1">
    <citation type="submission" date="2020-03" db="EMBL/GenBank/DDBJ databases">
        <title>Sequencing the genomes of 1000 actinobacteria strains.</title>
        <authorList>
            <person name="Klenk H.-P."/>
        </authorList>
    </citation>
    <scope>NUCLEOTIDE SEQUENCE [LARGE SCALE GENOMIC DNA]</scope>
    <source>
        <strain evidence="2 3">DSM 16403</strain>
    </source>
</reference>
<proteinExistence type="predicted"/>
<keyword evidence="1" id="KW-0472">Membrane</keyword>
<keyword evidence="1" id="KW-0812">Transmembrane</keyword>
<keyword evidence="3" id="KW-1185">Reference proteome</keyword>
<evidence type="ECO:0000313" key="2">
    <source>
        <dbReference type="EMBL" id="NJC22371.1"/>
    </source>
</evidence>
<accession>A0A846RVU1</accession>
<gene>
    <name evidence="2" type="ORF">BJ994_001447</name>
</gene>
<comment type="caution">
    <text evidence="2">The sequence shown here is derived from an EMBL/GenBank/DDBJ whole genome shotgun (WGS) entry which is preliminary data.</text>
</comment>
<sequence>MVWWTWILLWVALIAVSLLFFGFLAWRLFRGFTALMEETGRASEALTPSFTGTETAESRHFVSSVFRAPTEVRAENALNTRLRRWARLQRRVRRRVLRRQPQLLRDLPHL</sequence>
<protein>
    <submittedName>
        <fullName evidence="2">Uncharacterized protein</fullName>
    </submittedName>
</protein>
<evidence type="ECO:0000256" key="1">
    <source>
        <dbReference type="SAM" id="Phobius"/>
    </source>
</evidence>
<dbReference type="RefSeq" id="WP_167992929.1">
    <property type="nucleotide sequence ID" value="NZ_JAATJL010000001.1"/>
</dbReference>
<organism evidence="2 3">
    <name type="scientific">Arthrobacter pigmenti</name>
    <dbReference type="NCBI Taxonomy" id="271432"/>
    <lineage>
        <taxon>Bacteria</taxon>
        <taxon>Bacillati</taxon>
        <taxon>Actinomycetota</taxon>
        <taxon>Actinomycetes</taxon>
        <taxon>Micrococcales</taxon>
        <taxon>Micrococcaceae</taxon>
        <taxon>Arthrobacter</taxon>
    </lineage>
</organism>
<keyword evidence="1" id="KW-1133">Transmembrane helix</keyword>
<dbReference type="EMBL" id="JAATJL010000001">
    <property type="protein sequence ID" value="NJC22371.1"/>
    <property type="molecule type" value="Genomic_DNA"/>
</dbReference>
<dbReference type="AlphaFoldDB" id="A0A846RVU1"/>
<evidence type="ECO:0000313" key="3">
    <source>
        <dbReference type="Proteomes" id="UP000547458"/>
    </source>
</evidence>
<feature type="transmembrane region" description="Helical" evidence="1">
    <location>
        <begin position="6"/>
        <end position="26"/>
    </location>
</feature>
<dbReference type="Proteomes" id="UP000547458">
    <property type="component" value="Unassembled WGS sequence"/>
</dbReference>
<name>A0A846RVU1_9MICC</name>